<comment type="caution">
    <text evidence="15">The sequence shown here is derived from an EMBL/GenBank/DDBJ whole genome shotgun (WGS) entry which is preliminary data.</text>
</comment>
<feature type="domain" description="SP-RING-type" evidence="14">
    <location>
        <begin position="217"/>
        <end position="306"/>
    </location>
</feature>
<feature type="domain" description="RING-type" evidence="13">
    <location>
        <begin position="232"/>
        <end position="272"/>
    </location>
</feature>
<evidence type="ECO:0000256" key="8">
    <source>
        <dbReference type="ARBA" id="ARBA00022833"/>
    </source>
</evidence>
<dbReference type="GO" id="GO:0008270">
    <property type="term" value="F:zinc ion binding"/>
    <property type="evidence" value="ECO:0007669"/>
    <property type="project" value="UniProtKB-KW"/>
</dbReference>
<evidence type="ECO:0000256" key="10">
    <source>
        <dbReference type="PROSITE-ProRule" id="PRU00452"/>
    </source>
</evidence>
<feature type="compositionally biased region" description="Acidic residues" evidence="12">
    <location>
        <begin position="309"/>
        <end position="324"/>
    </location>
</feature>
<evidence type="ECO:0000256" key="6">
    <source>
        <dbReference type="ARBA" id="ARBA00022771"/>
    </source>
</evidence>
<dbReference type="GO" id="GO:0000724">
    <property type="term" value="P:double-strand break repair via homologous recombination"/>
    <property type="evidence" value="ECO:0007669"/>
    <property type="project" value="InterPro"/>
</dbReference>
<evidence type="ECO:0000259" key="14">
    <source>
        <dbReference type="PROSITE" id="PS51044"/>
    </source>
</evidence>
<proteinExistence type="inferred from homology"/>
<comment type="pathway">
    <text evidence="2">Protein modification; protein sumoylation.</text>
</comment>
<evidence type="ECO:0000256" key="11">
    <source>
        <dbReference type="SAM" id="Coils"/>
    </source>
</evidence>
<evidence type="ECO:0000256" key="4">
    <source>
        <dbReference type="ARBA" id="ARBA00022679"/>
    </source>
</evidence>
<organism evidence="15 16">
    <name type="scientific">Phakopsora pachyrhizi</name>
    <name type="common">Asian soybean rust disease fungus</name>
    <dbReference type="NCBI Taxonomy" id="170000"/>
    <lineage>
        <taxon>Eukaryota</taxon>
        <taxon>Fungi</taxon>
        <taxon>Dikarya</taxon>
        <taxon>Basidiomycota</taxon>
        <taxon>Pucciniomycotina</taxon>
        <taxon>Pucciniomycetes</taxon>
        <taxon>Pucciniales</taxon>
        <taxon>Phakopsoraceae</taxon>
        <taxon>Phakopsora</taxon>
    </lineage>
</organism>
<feature type="region of interest" description="Disordered" evidence="12">
    <location>
        <begin position="307"/>
        <end position="347"/>
    </location>
</feature>
<dbReference type="GO" id="GO:0030915">
    <property type="term" value="C:Smc5-Smc6 complex"/>
    <property type="evidence" value="ECO:0007669"/>
    <property type="project" value="InterPro"/>
</dbReference>
<evidence type="ECO:0000256" key="12">
    <source>
        <dbReference type="SAM" id="MobiDB-lite"/>
    </source>
</evidence>
<dbReference type="GO" id="GO:0005634">
    <property type="term" value="C:nucleus"/>
    <property type="evidence" value="ECO:0007669"/>
    <property type="project" value="UniProtKB-SubCell"/>
</dbReference>
<accession>A0AAV0B1X3</accession>
<dbReference type="EMBL" id="CALTRL010002606">
    <property type="protein sequence ID" value="CAH7676165.1"/>
    <property type="molecule type" value="Genomic_DNA"/>
</dbReference>
<dbReference type="InterPro" id="IPR004181">
    <property type="entry name" value="Znf_MIZ"/>
</dbReference>
<keyword evidence="8" id="KW-0862">Zinc</keyword>
<evidence type="ECO:0000256" key="7">
    <source>
        <dbReference type="ARBA" id="ARBA00022786"/>
    </source>
</evidence>
<gene>
    <name evidence="15" type="ORF">PPACK8108_LOCUS11272</name>
</gene>
<feature type="compositionally biased region" description="Basic and acidic residues" evidence="12">
    <location>
        <begin position="325"/>
        <end position="335"/>
    </location>
</feature>
<evidence type="ECO:0000313" key="16">
    <source>
        <dbReference type="Proteomes" id="UP001153365"/>
    </source>
</evidence>
<dbReference type="PROSITE" id="PS50089">
    <property type="entry name" value="ZF_RING_2"/>
    <property type="match status" value="1"/>
</dbReference>
<comment type="similarity">
    <text evidence="3">Belongs to the NSE2 family.</text>
</comment>
<dbReference type="SUPFAM" id="SSF57850">
    <property type="entry name" value="RING/U-box"/>
    <property type="match status" value="1"/>
</dbReference>
<keyword evidence="9" id="KW-0539">Nucleus</keyword>
<evidence type="ECO:0000256" key="2">
    <source>
        <dbReference type="ARBA" id="ARBA00004718"/>
    </source>
</evidence>
<dbReference type="AlphaFoldDB" id="A0AAV0B1X3"/>
<evidence type="ECO:0000259" key="13">
    <source>
        <dbReference type="PROSITE" id="PS50089"/>
    </source>
</evidence>
<evidence type="ECO:0000256" key="5">
    <source>
        <dbReference type="ARBA" id="ARBA00022723"/>
    </source>
</evidence>
<dbReference type="PANTHER" id="PTHR21330:SF1">
    <property type="entry name" value="E3 SUMO-PROTEIN LIGASE NSE2"/>
    <property type="match status" value="1"/>
</dbReference>
<feature type="coiled-coil region" evidence="11">
    <location>
        <begin position="113"/>
        <end position="140"/>
    </location>
</feature>
<dbReference type="PROSITE" id="PS51044">
    <property type="entry name" value="ZF_SP_RING"/>
    <property type="match status" value="1"/>
</dbReference>
<keyword evidence="16" id="KW-1185">Reference proteome</keyword>
<keyword evidence="5" id="KW-0479">Metal-binding</keyword>
<evidence type="ECO:0000256" key="3">
    <source>
        <dbReference type="ARBA" id="ARBA00008212"/>
    </source>
</evidence>
<evidence type="ECO:0000256" key="1">
    <source>
        <dbReference type="ARBA" id="ARBA00004123"/>
    </source>
</evidence>
<evidence type="ECO:0000313" key="15">
    <source>
        <dbReference type="EMBL" id="CAH7676165.1"/>
    </source>
</evidence>
<keyword evidence="11" id="KW-0175">Coiled coil</keyword>
<dbReference type="InterPro" id="IPR001841">
    <property type="entry name" value="Znf_RING"/>
</dbReference>
<sequence>MQHNQSSPSNERYLSSEGLCVLTSRPYQLDQSEDIGPMERLINKTKKMIEPEYLNRPIELKIAERILKSEITNTSNEQRMLTGPLEKLENLGISLIDAGDIDDREMRMIDQEAREIVEEIELLNLRMNVMERLLTRLREMDNHPDSFNIHREFCDRMTSELKRWDSLSLKKKFGNQQKYVQFRQRLGEAYQDESAFLSVKSHLAAEDENNSDDEDSSGDELELAGGTQSYKCPLCIRYLSKPMVSKICKHSFCQDCFKSLLESSYNGKVGCPKFGCDKLLDLLSVDLDEGLGQRVNQFRRRAERREIEQEFEDDDEQVESDHDDEGSKRIIDKSSSKKTNVGSQRRKRIVVEDVEDD</sequence>
<dbReference type="Proteomes" id="UP001153365">
    <property type="component" value="Unassembled WGS sequence"/>
</dbReference>
<dbReference type="GO" id="GO:0061665">
    <property type="term" value="F:SUMO ligase activity"/>
    <property type="evidence" value="ECO:0007669"/>
    <property type="project" value="TreeGrafter"/>
</dbReference>
<keyword evidence="6 10" id="KW-0863">Zinc-finger</keyword>
<protein>
    <submittedName>
        <fullName evidence="15">Expressed protein</fullName>
    </submittedName>
</protein>
<comment type="subcellular location">
    <subcellularLocation>
        <location evidence="1">Nucleus</location>
    </subcellularLocation>
</comment>
<reference evidence="15" key="1">
    <citation type="submission" date="2022-06" db="EMBL/GenBank/DDBJ databases">
        <authorList>
            <consortium name="SYNGENTA / RWTH Aachen University"/>
        </authorList>
    </citation>
    <scope>NUCLEOTIDE SEQUENCE</scope>
</reference>
<evidence type="ECO:0000256" key="9">
    <source>
        <dbReference type="ARBA" id="ARBA00023242"/>
    </source>
</evidence>
<dbReference type="Pfam" id="PF11789">
    <property type="entry name" value="zf-Nse"/>
    <property type="match status" value="1"/>
</dbReference>
<keyword evidence="7" id="KW-0833">Ubl conjugation pathway</keyword>
<dbReference type="InterPro" id="IPR026846">
    <property type="entry name" value="Nse2(Mms21)"/>
</dbReference>
<keyword evidence="4" id="KW-0808">Transferase</keyword>
<dbReference type="InterPro" id="IPR013083">
    <property type="entry name" value="Znf_RING/FYVE/PHD"/>
</dbReference>
<name>A0AAV0B1X3_PHAPC</name>
<dbReference type="PANTHER" id="PTHR21330">
    <property type="entry name" value="E3 SUMO-PROTEIN LIGASE NSE2"/>
    <property type="match status" value="1"/>
</dbReference>
<dbReference type="GO" id="GO:0016925">
    <property type="term" value="P:protein sumoylation"/>
    <property type="evidence" value="ECO:0007669"/>
    <property type="project" value="TreeGrafter"/>
</dbReference>
<dbReference type="Gene3D" id="3.30.40.10">
    <property type="entry name" value="Zinc/RING finger domain, C3HC4 (zinc finger)"/>
    <property type="match status" value="1"/>
</dbReference>